<reference evidence="1 2" key="1">
    <citation type="submission" date="2021-03" db="EMBL/GenBank/DDBJ databases">
        <title>Genomic Encyclopedia of Type Strains, Phase IV (KMG-IV): sequencing the most valuable type-strain genomes for metagenomic binning, comparative biology and taxonomic classification.</title>
        <authorList>
            <person name="Goeker M."/>
        </authorList>
    </citation>
    <scope>NUCLEOTIDE SEQUENCE [LARGE SCALE GENOMIC DNA]</scope>
    <source>
        <strain evidence="1 2">DSM 25790</strain>
    </source>
</reference>
<dbReference type="EMBL" id="JAGIKX010000014">
    <property type="protein sequence ID" value="MBP2257818.1"/>
    <property type="molecule type" value="Genomic_DNA"/>
</dbReference>
<name>A0ABS4S8J9_9BACI</name>
<gene>
    <name evidence="1" type="ORF">J2Z81_001772</name>
</gene>
<keyword evidence="2" id="KW-1185">Reference proteome</keyword>
<proteinExistence type="predicted"/>
<evidence type="ECO:0000313" key="1">
    <source>
        <dbReference type="EMBL" id="MBP2257818.1"/>
    </source>
</evidence>
<dbReference type="RefSeq" id="WP_156947648.1">
    <property type="nucleotide sequence ID" value="NZ_JAGIKX010000014.1"/>
</dbReference>
<protein>
    <submittedName>
        <fullName evidence="1">Uncharacterized protein</fullName>
    </submittedName>
</protein>
<dbReference type="Proteomes" id="UP001519294">
    <property type="component" value="Unassembled WGS sequence"/>
</dbReference>
<sequence>MASNEVADAIFAAEQYAKAYNCSNSRIHIFCIAHKLHIVDKGIKWIDAFFLC</sequence>
<evidence type="ECO:0000313" key="2">
    <source>
        <dbReference type="Proteomes" id="UP001519294"/>
    </source>
</evidence>
<accession>A0ABS4S8J9</accession>
<comment type="caution">
    <text evidence="1">The sequence shown here is derived from an EMBL/GenBank/DDBJ whole genome shotgun (WGS) entry which is preliminary data.</text>
</comment>
<organism evidence="1 2">
    <name type="scientific">Virgibacillus alimentarius</name>
    <dbReference type="NCBI Taxonomy" id="698769"/>
    <lineage>
        <taxon>Bacteria</taxon>
        <taxon>Bacillati</taxon>
        <taxon>Bacillota</taxon>
        <taxon>Bacilli</taxon>
        <taxon>Bacillales</taxon>
        <taxon>Bacillaceae</taxon>
        <taxon>Virgibacillus</taxon>
    </lineage>
</organism>